<dbReference type="CDD" id="cd03230">
    <property type="entry name" value="ABC_DR_subfamily_A"/>
    <property type="match status" value="1"/>
</dbReference>
<evidence type="ECO:0000256" key="2">
    <source>
        <dbReference type="ARBA" id="ARBA00022840"/>
    </source>
</evidence>
<dbReference type="SUPFAM" id="SSF52540">
    <property type="entry name" value="P-loop containing nucleoside triphosphate hydrolases"/>
    <property type="match status" value="1"/>
</dbReference>
<dbReference type="GO" id="GO:0005524">
    <property type="term" value="F:ATP binding"/>
    <property type="evidence" value="ECO:0007669"/>
    <property type="project" value="UniProtKB-KW"/>
</dbReference>
<feature type="domain" description="ABC transporter" evidence="3">
    <location>
        <begin position="2"/>
        <end position="225"/>
    </location>
</feature>
<accession>A0A9E8LT21</accession>
<evidence type="ECO:0000256" key="1">
    <source>
        <dbReference type="ARBA" id="ARBA00022741"/>
    </source>
</evidence>
<name>A0A9E8LT21_9BACI</name>
<gene>
    <name evidence="4" type="ORF">OE104_10850</name>
</gene>
<dbReference type="PANTHER" id="PTHR43158">
    <property type="entry name" value="SKFA PEPTIDE EXPORT ATP-BINDING PROTEIN SKFE"/>
    <property type="match status" value="1"/>
</dbReference>
<dbReference type="InterPro" id="IPR003439">
    <property type="entry name" value="ABC_transporter-like_ATP-bd"/>
</dbReference>
<protein>
    <submittedName>
        <fullName evidence="4">ABC transporter ATP-binding protein</fullName>
    </submittedName>
</protein>
<organism evidence="4 5">
    <name type="scientific">Fervidibacillus albus</name>
    <dbReference type="NCBI Taxonomy" id="2980026"/>
    <lineage>
        <taxon>Bacteria</taxon>
        <taxon>Bacillati</taxon>
        <taxon>Bacillota</taxon>
        <taxon>Bacilli</taxon>
        <taxon>Bacillales</taxon>
        <taxon>Bacillaceae</taxon>
        <taxon>Fervidibacillus</taxon>
    </lineage>
</organism>
<dbReference type="EMBL" id="CP106878">
    <property type="protein sequence ID" value="WAA09083.1"/>
    <property type="molecule type" value="Genomic_DNA"/>
</dbReference>
<dbReference type="GO" id="GO:0016887">
    <property type="term" value="F:ATP hydrolysis activity"/>
    <property type="evidence" value="ECO:0007669"/>
    <property type="project" value="InterPro"/>
</dbReference>
<dbReference type="Gene3D" id="3.40.50.300">
    <property type="entry name" value="P-loop containing nucleotide triphosphate hydrolases"/>
    <property type="match status" value="1"/>
</dbReference>
<keyword evidence="2 4" id="KW-0067">ATP-binding</keyword>
<dbReference type="Proteomes" id="UP001164718">
    <property type="component" value="Chromosome"/>
</dbReference>
<keyword evidence="5" id="KW-1185">Reference proteome</keyword>
<dbReference type="PANTHER" id="PTHR43158:SF1">
    <property type="entry name" value="ABC TRANSPORTER, ATP-BINDING PROTEIN"/>
    <property type="match status" value="1"/>
</dbReference>
<reference evidence="4" key="1">
    <citation type="submission" date="2022-09" db="EMBL/GenBank/DDBJ databases">
        <title>Complete Genomes of Fervidibacillus albus and Fervidibacillus halotolerans isolated from tidal flat sediments.</title>
        <authorList>
            <person name="Kwon K.K."/>
            <person name="Yang S.-H."/>
            <person name="Park M.J."/>
            <person name="Oh H.-M."/>
        </authorList>
    </citation>
    <scope>NUCLEOTIDE SEQUENCE</scope>
    <source>
        <strain evidence="4">MEBiC13591</strain>
    </source>
</reference>
<dbReference type="RefSeq" id="WP_275416868.1">
    <property type="nucleotide sequence ID" value="NZ_CP106878.1"/>
</dbReference>
<dbReference type="KEGG" id="faf:OE104_10850"/>
<dbReference type="Pfam" id="PF00005">
    <property type="entry name" value="ABC_tran"/>
    <property type="match status" value="1"/>
</dbReference>
<sequence length="229" mass="25954">MIELKQVTKRYRSKKALDEVSVTLTPGKIYGLVGENGSGKSTMLKLIAGIIYPTQGEVVVDGKRVDRRVSSIVSYLSELDEYYPFFNVEQTIAFYHSQFSDFDLEKANEMLTFMKLDRKAKVKELSKGNRGRLKIVLSLSRNAPIIIMDEPLSGLDPMVRNSIVKGLISFIDIDKQLVLITTHEIQDIEIILDEVIAIKDGKIIGRKVVEDLREQENVGIVDWLTSIYE</sequence>
<dbReference type="SMART" id="SM00382">
    <property type="entry name" value="AAA"/>
    <property type="match status" value="1"/>
</dbReference>
<keyword evidence="1" id="KW-0547">Nucleotide-binding</keyword>
<proteinExistence type="predicted"/>
<dbReference type="AlphaFoldDB" id="A0A9E8LT21"/>
<evidence type="ECO:0000313" key="4">
    <source>
        <dbReference type="EMBL" id="WAA09083.1"/>
    </source>
</evidence>
<evidence type="ECO:0000259" key="3">
    <source>
        <dbReference type="PROSITE" id="PS50893"/>
    </source>
</evidence>
<dbReference type="InterPro" id="IPR003593">
    <property type="entry name" value="AAA+_ATPase"/>
</dbReference>
<dbReference type="PROSITE" id="PS50893">
    <property type="entry name" value="ABC_TRANSPORTER_2"/>
    <property type="match status" value="1"/>
</dbReference>
<dbReference type="InterPro" id="IPR027417">
    <property type="entry name" value="P-loop_NTPase"/>
</dbReference>
<evidence type="ECO:0000313" key="5">
    <source>
        <dbReference type="Proteomes" id="UP001164718"/>
    </source>
</evidence>